<comment type="similarity">
    <text evidence="1">Belongs to the peptidase A1 family.</text>
</comment>
<dbReference type="InterPro" id="IPR033121">
    <property type="entry name" value="PEPTIDASE_A1"/>
</dbReference>
<dbReference type="PROSITE" id="PS51767">
    <property type="entry name" value="PEPTIDASE_A1"/>
    <property type="match status" value="1"/>
</dbReference>
<dbReference type="GO" id="GO:0006508">
    <property type="term" value="P:proteolysis"/>
    <property type="evidence" value="ECO:0007669"/>
    <property type="project" value="InterPro"/>
</dbReference>
<keyword evidence="2" id="KW-0732">Signal</keyword>
<dbReference type="GO" id="GO:0004190">
    <property type="term" value="F:aspartic-type endopeptidase activity"/>
    <property type="evidence" value="ECO:0007669"/>
    <property type="project" value="InterPro"/>
</dbReference>
<gene>
    <name evidence="4" type="ORF">F3Y22_tig00002793pilonHSYRG00205</name>
</gene>
<dbReference type="Proteomes" id="UP000436088">
    <property type="component" value="Unassembled WGS sequence"/>
</dbReference>
<evidence type="ECO:0000256" key="1">
    <source>
        <dbReference type="ARBA" id="ARBA00007447"/>
    </source>
</evidence>
<accession>A0A6A3CWD4</accession>
<protein>
    <recommendedName>
        <fullName evidence="3">Peptidase A1 domain-containing protein</fullName>
    </recommendedName>
</protein>
<evidence type="ECO:0000256" key="2">
    <source>
        <dbReference type="SAM" id="SignalP"/>
    </source>
</evidence>
<dbReference type="PANTHER" id="PTHR13683:SF908">
    <property type="entry name" value="ASPARTYL PROTEASE FAMILY PROTEIN, PUTATIVE-RELATED"/>
    <property type="match status" value="1"/>
</dbReference>
<dbReference type="InterPro" id="IPR032861">
    <property type="entry name" value="TAXi_N"/>
</dbReference>
<dbReference type="SUPFAM" id="SSF50630">
    <property type="entry name" value="Acid proteases"/>
    <property type="match status" value="2"/>
</dbReference>
<feature type="signal peptide" evidence="2">
    <location>
        <begin position="1"/>
        <end position="29"/>
    </location>
</feature>
<organism evidence="4 5">
    <name type="scientific">Hibiscus syriacus</name>
    <name type="common">Rose of Sharon</name>
    <dbReference type="NCBI Taxonomy" id="106335"/>
    <lineage>
        <taxon>Eukaryota</taxon>
        <taxon>Viridiplantae</taxon>
        <taxon>Streptophyta</taxon>
        <taxon>Embryophyta</taxon>
        <taxon>Tracheophyta</taxon>
        <taxon>Spermatophyta</taxon>
        <taxon>Magnoliopsida</taxon>
        <taxon>eudicotyledons</taxon>
        <taxon>Gunneridae</taxon>
        <taxon>Pentapetalae</taxon>
        <taxon>rosids</taxon>
        <taxon>malvids</taxon>
        <taxon>Malvales</taxon>
        <taxon>Malvaceae</taxon>
        <taxon>Malvoideae</taxon>
        <taxon>Hibiscus</taxon>
    </lineage>
</organism>
<feature type="domain" description="Peptidase A1" evidence="3">
    <location>
        <begin position="135"/>
        <end position="334"/>
    </location>
</feature>
<comment type="caution">
    <text evidence="4">The sequence shown here is derived from an EMBL/GenBank/DDBJ whole genome shotgun (WGS) entry which is preliminary data.</text>
</comment>
<evidence type="ECO:0000259" key="3">
    <source>
        <dbReference type="PROSITE" id="PS51767"/>
    </source>
</evidence>
<proteinExistence type="inferred from homology"/>
<dbReference type="PROSITE" id="PS00141">
    <property type="entry name" value="ASP_PROTEASE"/>
    <property type="match status" value="1"/>
</dbReference>
<dbReference type="Pfam" id="PF14543">
    <property type="entry name" value="TAXi_N"/>
    <property type="match status" value="1"/>
</dbReference>
<dbReference type="PANTHER" id="PTHR13683">
    <property type="entry name" value="ASPARTYL PROTEASES"/>
    <property type="match status" value="1"/>
</dbReference>
<dbReference type="InterPro" id="IPR001461">
    <property type="entry name" value="Aspartic_peptidase_A1"/>
</dbReference>
<evidence type="ECO:0000313" key="5">
    <source>
        <dbReference type="Proteomes" id="UP000436088"/>
    </source>
</evidence>
<evidence type="ECO:0000313" key="4">
    <source>
        <dbReference type="EMBL" id="KAE8731652.1"/>
    </source>
</evidence>
<reference evidence="4" key="1">
    <citation type="submission" date="2019-09" db="EMBL/GenBank/DDBJ databases">
        <title>Draft genome information of white flower Hibiscus syriacus.</title>
        <authorList>
            <person name="Kim Y.-M."/>
        </authorList>
    </citation>
    <scope>NUCLEOTIDE SEQUENCE [LARGE SCALE GENOMIC DNA]</scope>
    <source>
        <strain evidence="4">YM2019G1</strain>
    </source>
</reference>
<keyword evidence="5" id="KW-1185">Reference proteome</keyword>
<sequence>MGGSIVSPTLLSACVVVLWVVCSLKDGNALGRTATVESHTIQLTSLLPSSICSSGSATQGSHLYKSSTSMVHALSSIKIKQIFPLTLRFSAKMKPASKSICPKLAKNVGRSTNLDQSDAANLPAKDGSVVGVGNYVVSVGLGTPKKDLTLIFDTGSDITWTQCQPCARSCYKQQDQIFAPSLSSSYSNISCTSTICNSFTSATGNSPGCSSTACVYGIQYGDSSFSIGIFAKEKLSLTPTDVLDDFLFDCGQNNQASVFTAGGDIIDSGTVITRLPLTAYSALSSEFRKLMSQYPTAQTLSILDTCYDFTKYSSISVPKISVFFGGGVEDPIPV</sequence>
<feature type="chain" id="PRO_5025487927" description="Peptidase A1 domain-containing protein" evidence="2">
    <location>
        <begin position="30"/>
        <end position="334"/>
    </location>
</feature>
<dbReference type="InterPro" id="IPR021109">
    <property type="entry name" value="Peptidase_aspartic_dom_sf"/>
</dbReference>
<name>A0A6A3CWD4_HIBSY</name>
<dbReference type="AlphaFoldDB" id="A0A6A3CWD4"/>
<dbReference type="Gene3D" id="2.40.70.10">
    <property type="entry name" value="Acid Proteases"/>
    <property type="match status" value="2"/>
</dbReference>
<dbReference type="InterPro" id="IPR001969">
    <property type="entry name" value="Aspartic_peptidase_AS"/>
</dbReference>
<dbReference type="EMBL" id="VEPZ02000193">
    <property type="protein sequence ID" value="KAE8731652.1"/>
    <property type="molecule type" value="Genomic_DNA"/>
</dbReference>